<dbReference type="InterPro" id="IPR001854">
    <property type="entry name" value="Ribosomal_uL29"/>
</dbReference>
<comment type="similarity">
    <text evidence="1">Belongs to the universal ribosomal protein uL29 family.</text>
</comment>
<proteinExistence type="inferred from homology"/>
<dbReference type="GO" id="GO:0022625">
    <property type="term" value="C:cytosolic large ribosomal subunit"/>
    <property type="evidence" value="ECO:0007669"/>
    <property type="project" value="InterPro"/>
</dbReference>
<gene>
    <name evidence="8" type="ORF">E2I00_019081</name>
</gene>
<dbReference type="AlphaFoldDB" id="A0A643BU44"/>
<reference evidence="8 9" key="1">
    <citation type="journal article" date="2019" name="PLoS ONE">
        <title>Genomic analyses reveal an absence of contemporary introgressive admixture between fin whales and blue whales, despite known hybrids.</title>
        <authorList>
            <person name="Westbury M.V."/>
            <person name="Petersen B."/>
            <person name="Lorenzen E.D."/>
        </authorList>
    </citation>
    <scope>NUCLEOTIDE SEQUENCE [LARGE SCALE GENOMIC DNA]</scope>
    <source>
        <strain evidence="8">FinWhale-01</strain>
    </source>
</reference>
<dbReference type="InterPro" id="IPR036049">
    <property type="entry name" value="Ribosomal_uL29_sf"/>
</dbReference>
<dbReference type="Proteomes" id="UP000437017">
    <property type="component" value="Unassembled WGS sequence"/>
</dbReference>
<dbReference type="EMBL" id="SGJD01004599">
    <property type="protein sequence ID" value="KAB0391424.1"/>
    <property type="molecule type" value="Genomic_DNA"/>
</dbReference>
<evidence type="ECO:0000313" key="8">
    <source>
        <dbReference type="EMBL" id="KAB0391424.1"/>
    </source>
</evidence>
<keyword evidence="9" id="KW-1185">Reference proteome</keyword>
<evidence type="ECO:0000256" key="7">
    <source>
        <dbReference type="SAM" id="MobiDB-lite"/>
    </source>
</evidence>
<dbReference type="FunFam" id="1.10.287.310:FF:000002">
    <property type="entry name" value="60S ribosomal protein L35"/>
    <property type="match status" value="1"/>
</dbReference>
<dbReference type="GO" id="GO:0000463">
    <property type="term" value="P:maturation of LSU-rRNA from tricistronic rRNA transcript (SSU-rRNA, 5.8S rRNA, LSU-rRNA)"/>
    <property type="evidence" value="ECO:0007669"/>
    <property type="project" value="InterPro"/>
</dbReference>
<dbReference type="OrthoDB" id="528635at2759"/>
<dbReference type="Gene3D" id="1.10.287.310">
    <property type="match status" value="1"/>
</dbReference>
<protein>
    <recommendedName>
        <fullName evidence="5">Large ribosomal subunit protein uL29</fullName>
    </recommendedName>
    <alternativeName>
        <fullName evidence="6">60S ribosomal protein L35</fullName>
    </alternativeName>
</protein>
<feature type="region of interest" description="Disordered" evidence="7">
    <location>
        <begin position="86"/>
        <end position="124"/>
    </location>
</feature>
<comment type="caution">
    <text evidence="8">The sequence shown here is derived from an EMBL/GenBank/DDBJ whole genome shotgun (WGS) entry which is preliminary data.</text>
</comment>
<evidence type="ECO:0000256" key="5">
    <source>
        <dbReference type="ARBA" id="ARBA00035204"/>
    </source>
</evidence>
<organism evidence="8 9">
    <name type="scientific">Balaenoptera physalus</name>
    <name type="common">Fin whale</name>
    <name type="synonym">Balaena physalus</name>
    <dbReference type="NCBI Taxonomy" id="9770"/>
    <lineage>
        <taxon>Eukaryota</taxon>
        <taxon>Metazoa</taxon>
        <taxon>Chordata</taxon>
        <taxon>Craniata</taxon>
        <taxon>Vertebrata</taxon>
        <taxon>Euteleostomi</taxon>
        <taxon>Mammalia</taxon>
        <taxon>Eutheria</taxon>
        <taxon>Laurasiatheria</taxon>
        <taxon>Artiodactyla</taxon>
        <taxon>Whippomorpha</taxon>
        <taxon>Cetacea</taxon>
        <taxon>Mysticeti</taxon>
        <taxon>Balaenopteridae</taxon>
        <taxon>Balaenoptera</taxon>
    </lineage>
</organism>
<dbReference type="SUPFAM" id="SSF46561">
    <property type="entry name" value="Ribosomal protein L29 (L29p)"/>
    <property type="match status" value="1"/>
</dbReference>
<feature type="compositionally biased region" description="Low complexity" evidence="7">
    <location>
        <begin position="97"/>
        <end position="107"/>
    </location>
</feature>
<evidence type="ECO:0000256" key="3">
    <source>
        <dbReference type="ARBA" id="ARBA00022980"/>
    </source>
</evidence>
<dbReference type="NCBIfam" id="TIGR00012">
    <property type="entry name" value="L29"/>
    <property type="match status" value="1"/>
</dbReference>
<feature type="compositionally biased region" description="Polar residues" evidence="7">
    <location>
        <begin position="115"/>
        <end position="124"/>
    </location>
</feature>
<evidence type="ECO:0000256" key="4">
    <source>
        <dbReference type="ARBA" id="ARBA00023274"/>
    </source>
</evidence>
<dbReference type="GO" id="GO:0006412">
    <property type="term" value="P:translation"/>
    <property type="evidence" value="ECO:0007669"/>
    <property type="project" value="InterPro"/>
</dbReference>
<dbReference type="Pfam" id="PF00831">
    <property type="entry name" value="Ribosomal_L29"/>
    <property type="match status" value="1"/>
</dbReference>
<evidence type="ECO:0000256" key="2">
    <source>
        <dbReference type="ARBA" id="ARBA00011133"/>
    </source>
</evidence>
<sequence length="124" mass="13569">MAKIKPRDLGGKKELLKQLEDLKVALSQQGVAKVTRGAASKLSKVRGVSKSIARVLTVINQTRKENLRKLYKGKKYKPLDLCHVTPAEQARREPEGQEAAAEGATPTVEVRDQGLSIQASITHD</sequence>
<comment type="subunit">
    <text evidence="2">Component of the large ribosomal subunit.</text>
</comment>
<evidence type="ECO:0000256" key="1">
    <source>
        <dbReference type="ARBA" id="ARBA00009254"/>
    </source>
</evidence>
<name>A0A643BU44_BALPH</name>
<dbReference type="PANTHER" id="PTHR45722:SF2">
    <property type="entry name" value="LARGE RIBOSOMAL SUBUNIT PROTEIN UL29-RELATED"/>
    <property type="match status" value="1"/>
</dbReference>
<dbReference type="GO" id="GO:0003735">
    <property type="term" value="F:structural constituent of ribosome"/>
    <property type="evidence" value="ECO:0007669"/>
    <property type="project" value="InterPro"/>
</dbReference>
<dbReference type="GO" id="GO:0003729">
    <property type="term" value="F:mRNA binding"/>
    <property type="evidence" value="ECO:0007669"/>
    <property type="project" value="TreeGrafter"/>
</dbReference>
<dbReference type="PANTHER" id="PTHR45722">
    <property type="entry name" value="60S RIBOSOMAL PROTEIN L35"/>
    <property type="match status" value="1"/>
</dbReference>
<accession>A0A643BU44</accession>
<keyword evidence="3" id="KW-0689">Ribosomal protein</keyword>
<keyword evidence="4" id="KW-0687">Ribonucleoprotein</keyword>
<evidence type="ECO:0000256" key="6">
    <source>
        <dbReference type="ARBA" id="ARBA00035334"/>
    </source>
</evidence>
<evidence type="ECO:0000313" key="9">
    <source>
        <dbReference type="Proteomes" id="UP000437017"/>
    </source>
</evidence>
<dbReference type="InterPro" id="IPR045059">
    <property type="entry name" value="Ribosomal_uL29_euk"/>
</dbReference>